<dbReference type="PRINTS" id="PR00039">
    <property type="entry name" value="HTHLYSR"/>
</dbReference>
<dbReference type="PANTHER" id="PTHR30118:SF15">
    <property type="entry name" value="TRANSCRIPTIONAL REGULATORY PROTEIN"/>
    <property type="match status" value="1"/>
</dbReference>
<keyword evidence="3" id="KW-0238">DNA-binding</keyword>
<dbReference type="InterPro" id="IPR000847">
    <property type="entry name" value="LysR_HTH_N"/>
</dbReference>
<reference evidence="6 7" key="1">
    <citation type="submission" date="2016-09" db="EMBL/GenBank/DDBJ databases">
        <title>Photobacterium proteolyticum sp. nov. a protease producing bacterium isolated from ocean sediments of Laizhou Bay.</title>
        <authorList>
            <person name="Li Y."/>
        </authorList>
    </citation>
    <scope>NUCLEOTIDE SEQUENCE [LARGE SCALE GENOMIC DNA]</scope>
    <source>
        <strain evidence="6 7">13-12</strain>
    </source>
</reference>
<dbReference type="Gene3D" id="1.10.10.10">
    <property type="entry name" value="Winged helix-like DNA-binding domain superfamily/Winged helix DNA-binding domain"/>
    <property type="match status" value="1"/>
</dbReference>
<dbReference type="OrthoDB" id="6621790at2"/>
<dbReference type="Pfam" id="PF03466">
    <property type="entry name" value="LysR_substrate"/>
    <property type="match status" value="1"/>
</dbReference>
<accession>A0A1Q9GIT1</accession>
<keyword evidence="4" id="KW-0804">Transcription</keyword>
<dbReference type="GO" id="GO:0003700">
    <property type="term" value="F:DNA-binding transcription factor activity"/>
    <property type="evidence" value="ECO:0007669"/>
    <property type="project" value="InterPro"/>
</dbReference>
<proteinExistence type="inferred from homology"/>
<organism evidence="6 7">
    <name type="scientific">Photobacterium proteolyticum</name>
    <dbReference type="NCBI Taxonomy" id="1903952"/>
    <lineage>
        <taxon>Bacteria</taxon>
        <taxon>Pseudomonadati</taxon>
        <taxon>Pseudomonadota</taxon>
        <taxon>Gammaproteobacteria</taxon>
        <taxon>Vibrionales</taxon>
        <taxon>Vibrionaceae</taxon>
        <taxon>Photobacterium</taxon>
    </lineage>
</organism>
<evidence type="ECO:0000313" key="6">
    <source>
        <dbReference type="EMBL" id="OLQ74364.1"/>
    </source>
</evidence>
<evidence type="ECO:0000256" key="4">
    <source>
        <dbReference type="ARBA" id="ARBA00023163"/>
    </source>
</evidence>
<name>A0A1Q9GIT1_9GAMM</name>
<dbReference type="InterPro" id="IPR005119">
    <property type="entry name" value="LysR_subst-bd"/>
</dbReference>
<dbReference type="Pfam" id="PF00126">
    <property type="entry name" value="HTH_1"/>
    <property type="match status" value="1"/>
</dbReference>
<dbReference type="AlphaFoldDB" id="A0A1Q9GIT1"/>
<gene>
    <name evidence="6" type="ORF">BIT28_09325</name>
</gene>
<dbReference type="Gene3D" id="3.40.190.10">
    <property type="entry name" value="Periplasmic binding protein-like II"/>
    <property type="match status" value="2"/>
</dbReference>
<keyword evidence="7" id="KW-1185">Reference proteome</keyword>
<evidence type="ECO:0000256" key="3">
    <source>
        <dbReference type="ARBA" id="ARBA00023125"/>
    </source>
</evidence>
<evidence type="ECO:0000313" key="7">
    <source>
        <dbReference type="Proteomes" id="UP000186905"/>
    </source>
</evidence>
<dbReference type="PANTHER" id="PTHR30118">
    <property type="entry name" value="HTH-TYPE TRANSCRIPTIONAL REGULATOR LEUO-RELATED"/>
    <property type="match status" value="1"/>
</dbReference>
<evidence type="ECO:0000256" key="2">
    <source>
        <dbReference type="ARBA" id="ARBA00023015"/>
    </source>
</evidence>
<dbReference type="SUPFAM" id="SSF46785">
    <property type="entry name" value="Winged helix' DNA-binding domain"/>
    <property type="match status" value="1"/>
</dbReference>
<comment type="caution">
    <text evidence="6">The sequence shown here is derived from an EMBL/GenBank/DDBJ whole genome shotgun (WGS) entry which is preliminary data.</text>
</comment>
<dbReference type="InterPro" id="IPR036390">
    <property type="entry name" value="WH_DNA-bd_sf"/>
</dbReference>
<evidence type="ECO:0000259" key="5">
    <source>
        <dbReference type="PROSITE" id="PS50931"/>
    </source>
</evidence>
<dbReference type="Proteomes" id="UP000186905">
    <property type="component" value="Unassembled WGS sequence"/>
</dbReference>
<comment type="similarity">
    <text evidence="1">Belongs to the LysR transcriptional regulatory family.</text>
</comment>
<evidence type="ECO:0000256" key="1">
    <source>
        <dbReference type="ARBA" id="ARBA00009437"/>
    </source>
</evidence>
<dbReference type="RefSeq" id="WP_075765883.1">
    <property type="nucleotide sequence ID" value="NZ_MJIL01000084.1"/>
</dbReference>
<dbReference type="GO" id="GO:0003677">
    <property type="term" value="F:DNA binding"/>
    <property type="evidence" value="ECO:0007669"/>
    <property type="project" value="UniProtKB-KW"/>
</dbReference>
<dbReference type="SUPFAM" id="SSF53850">
    <property type="entry name" value="Periplasmic binding protein-like II"/>
    <property type="match status" value="1"/>
</dbReference>
<dbReference type="EMBL" id="MJIL01000084">
    <property type="protein sequence ID" value="OLQ74364.1"/>
    <property type="molecule type" value="Genomic_DNA"/>
</dbReference>
<protein>
    <submittedName>
        <fullName evidence="6">LysR family transcriptional regulator</fullName>
    </submittedName>
</protein>
<dbReference type="InterPro" id="IPR050389">
    <property type="entry name" value="LysR-type_TF"/>
</dbReference>
<sequence length="306" mass="34897">MNRNNISKVDLNLLKSLYALLEEKHVGRAAARMNVSQSAMSHTLTRLRTTFNDPLFIRNAKGLEPTSYALELSGKLRFILDEIDTLLTPKSLNLATVRCQFRIQTHDFLIATYLADAFRAIKDEAPNIIFDIQILTADSDQRLDKGELEMIIGAGLQANPRFMQKRLADEELVCLLDKHHPVLANWNSNAIFLYPHIQSSLLDDKDDPVTRYGKEAGLPERQIGLYTETLNSQLALLPNSNLIAFLPMSIARQGQQFYGLERKSCPFPLPVVTIRGIWHERHQNEPVHQWIRDKIDNAFKQLKGNK</sequence>
<dbReference type="InterPro" id="IPR036388">
    <property type="entry name" value="WH-like_DNA-bd_sf"/>
</dbReference>
<dbReference type="PROSITE" id="PS50931">
    <property type="entry name" value="HTH_LYSR"/>
    <property type="match status" value="1"/>
</dbReference>
<feature type="domain" description="HTH lysR-type" evidence="5">
    <location>
        <begin position="9"/>
        <end position="66"/>
    </location>
</feature>
<keyword evidence="2" id="KW-0805">Transcription regulation</keyword>